<feature type="transmembrane region" description="Helical" evidence="7">
    <location>
        <begin position="446"/>
        <end position="466"/>
    </location>
</feature>
<evidence type="ECO:0000256" key="1">
    <source>
        <dbReference type="ARBA" id="ARBA00001974"/>
    </source>
</evidence>
<comment type="pathway">
    <text evidence="2">Secondary metabolite biosynthesis.</text>
</comment>
<dbReference type="AlphaFoldDB" id="A0A1W2TGF3"/>
<dbReference type="PRINTS" id="PR00420">
    <property type="entry name" value="RNGMNOXGNASE"/>
</dbReference>
<evidence type="ECO:0000256" key="2">
    <source>
        <dbReference type="ARBA" id="ARBA00005179"/>
    </source>
</evidence>
<dbReference type="InterPro" id="IPR002938">
    <property type="entry name" value="FAD-bd"/>
</dbReference>
<evidence type="ECO:0000256" key="6">
    <source>
        <dbReference type="ARBA" id="ARBA00023002"/>
    </source>
</evidence>
<evidence type="ECO:0000256" key="3">
    <source>
        <dbReference type="ARBA" id="ARBA00007992"/>
    </source>
</evidence>
<dbReference type="PANTHER" id="PTHR47356">
    <property type="entry name" value="FAD-DEPENDENT MONOOXYGENASE ASQG-RELATED"/>
    <property type="match status" value="1"/>
</dbReference>
<dbReference type="InterPro" id="IPR050562">
    <property type="entry name" value="FAD_mOase_fung"/>
</dbReference>
<evidence type="ECO:0000313" key="10">
    <source>
        <dbReference type="Proteomes" id="UP000054516"/>
    </source>
</evidence>
<dbReference type="OMA" id="KEHWIAT"/>
<dbReference type="Proteomes" id="UP000054516">
    <property type="component" value="Unassembled WGS sequence"/>
</dbReference>
<keyword evidence="7" id="KW-0472">Membrane</keyword>
<evidence type="ECO:0000256" key="4">
    <source>
        <dbReference type="ARBA" id="ARBA00022630"/>
    </source>
</evidence>
<organism evidence="9">
    <name type="scientific">Rosellinia necatrix</name>
    <name type="common">White root-rot fungus</name>
    <dbReference type="NCBI Taxonomy" id="77044"/>
    <lineage>
        <taxon>Eukaryota</taxon>
        <taxon>Fungi</taxon>
        <taxon>Dikarya</taxon>
        <taxon>Ascomycota</taxon>
        <taxon>Pezizomycotina</taxon>
        <taxon>Sordariomycetes</taxon>
        <taxon>Xylariomycetidae</taxon>
        <taxon>Xylariales</taxon>
        <taxon>Xylariaceae</taxon>
        <taxon>Rosellinia</taxon>
    </lineage>
</organism>
<dbReference type="GO" id="GO:0071949">
    <property type="term" value="F:FAD binding"/>
    <property type="evidence" value="ECO:0007669"/>
    <property type="project" value="InterPro"/>
</dbReference>
<evidence type="ECO:0000256" key="7">
    <source>
        <dbReference type="SAM" id="Phobius"/>
    </source>
</evidence>
<keyword evidence="7" id="KW-1133">Transmembrane helix</keyword>
<protein>
    <submittedName>
        <fullName evidence="9">Putative FAD binding domain-containing protein</fullName>
    </submittedName>
</protein>
<keyword evidence="7" id="KW-0812">Transmembrane</keyword>
<gene>
    <name evidence="9" type="ORF">SAMD00023353_2300920</name>
</gene>
<dbReference type="PANTHER" id="PTHR47356:SF2">
    <property type="entry name" value="FAD-BINDING DOMAIN-CONTAINING PROTEIN-RELATED"/>
    <property type="match status" value="1"/>
</dbReference>
<comment type="cofactor">
    <cofactor evidence="1">
        <name>FAD</name>
        <dbReference type="ChEBI" id="CHEBI:57692"/>
    </cofactor>
</comment>
<evidence type="ECO:0000313" key="9">
    <source>
        <dbReference type="EMBL" id="GAP87177.1"/>
    </source>
</evidence>
<dbReference type="SUPFAM" id="SSF51905">
    <property type="entry name" value="FAD/NAD(P)-binding domain"/>
    <property type="match status" value="1"/>
</dbReference>
<dbReference type="Gene3D" id="3.50.50.60">
    <property type="entry name" value="FAD/NAD(P)-binding domain"/>
    <property type="match status" value="1"/>
</dbReference>
<name>A0A1W2TGF3_ROSNE</name>
<feature type="domain" description="FAD-binding" evidence="8">
    <location>
        <begin position="4"/>
        <end position="342"/>
    </location>
</feature>
<reference evidence="9" key="1">
    <citation type="submission" date="2016-03" db="EMBL/GenBank/DDBJ databases">
        <title>Draft genome sequence of Rosellinia necatrix.</title>
        <authorList>
            <person name="Kanematsu S."/>
        </authorList>
    </citation>
    <scope>NUCLEOTIDE SEQUENCE [LARGE SCALE GENOMIC DNA]</scope>
    <source>
        <strain evidence="9">W97</strain>
    </source>
</reference>
<dbReference type="Pfam" id="PF01494">
    <property type="entry name" value="FAD_binding_3"/>
    <property type="match status" value="1"/>
</dbReference>
<keyword evidence="4" id="KW-0285">Flavoprotein</keyword>
<keyword evidence="10" id="KW-1185">Reference proteome</keyword>
<keyword evidence="6" id="KW-0560">Oxidoreductase</keyword>
<proteinExistence type="inferred from homology"/>
<evidence type="ECO:0000256" key="5">
    <source>
        <dbReference type="ARBA" id="ARBA00022827"/>
    </source>
</evidence>
<dbReference type="STRING" id="77044.A0A1W2TGF3"/>
<dbReference type="EMBL" id="DF977468">
    <property type="protein sequence ID" value="GAP87177.1"/>
    <property type="molecule type" value="Genomic_DNA"/>
</dbReference>
<comment type="similarity">
    <text evidence="3">Belongs to the paxM FAD-dependent monooxygenase family.</text>
</comment>
<sequence>MGFKVIIVGGSVSGLSLANMLERFDIDYLLLEAYPKIAPQLGASIGLLPGGLRILDQLGCYEPIRDMAGDCYYQTSMRQFDGRVRADKKPITFSEQLESRVGYPQIFIDRQMLLQVLYNNLKFKDRVLIQKRATRVDTFENHICVHTQDGSTYNGDIIVGADGIHSVVRTEMWRNANEAGSDSFGPDEESELQCDSKCIFGISKRPAGLPATALQINAFFDGWNYMMLSAPGDRLYWFLFHKMEKARGKDIPRFSKDDEAQLAGKHLGDLVTETTTFGHIYENRVCSTLVPIEEHVFARWHFGRIMIIGDAAHKVHPITAQGGNGAMETAAVLVNELRRKLGPDSRNGGLSEAEIESIFTDVQAGRFNRAWDAVKQGRRTNSLSTRNTLLARLFVHHFFPRFGDRLIMKLVINNFRASPLIENLAVPQRCIISPSHNRAGYAINGWGLWTYGAFGAGFLALLFYCVKG</sequence>
<keyword evidence="5" id="KW-0274">FAD</keyword>
<accession>A0A1W2TGF3</accession>
<evidence type="ECO:0000259" key="8">
    <source>
        <dbReference type="Pfam" id="PF01494"/>
    </source>
</evidence>
<dbReference type="GO" id="GO:0004497">
    <property type="term" value="F:monooxygenase activity"/>
    <property type="evidence" value="ECO:0007669"/>
    <property type="project" value="InterPro"/>
</dbReference>
<dbReference type="OrthoDB" id="10029326at2759"/>
<dbReference type="InterPro" id="IPR036188">
    <property type="entry name" value="FAD/NAD-bd_sf"/>
</dbReference>